<proteinExistence type="predicted"/>
<keyword evidence="6" id="KW-1185">Reference proteome</keyword>
<dbReference type="Pfam" id="PF18938">
    <property type="entry name" value="aRib"/>
    <property type="match status" value="1"/>
</dbReference>
<dbReference type="EMBL" id="AYZO01000029">
    <property type="protein sequence ID" value="KRN10565.1"/>
    <property type="molecule type" value="Genomic_DNA"/>
</dbReference>
<evidence type="ECO:0000313" key="4">
    <source>
        <dbReference type="EMBL" id="KRN10565.1"/>
    </source>
</evidence>
<comment type="caution">
    <text evidence="3">The sequence shown here is derived from an EMBL/GenBank/DDBJ whole genome shotgun (WGS) entry which is preliminary data.</text>
</comment>
<dbReference type="Proteomes" id="UP000051521">
    <property type="component" value="Unassembled WGS sequence"/>
</dbReference>
<dbReference type="AlphaFoldDB" id="I7J2S2"/>
<protein>
    <recommendedName>
        <fullName evidence="2">Atypical Rib domain-containing protein</fullName>
    </recommendedName>
</protein>
<reference evidence="3 5" key="1">
    <citation type="submission" date="2012-06" db="EMBL/GenBank/DDBJ databases">
        <title>Draft genome sequence of Lactobacillus gigeriorum CRBIP 24.85T, isolated from chicken crop.</title>
        <authorList>
            <person name="Cousin S."/>
            <person name="Ma L."/>
            <person name="Creno S."/>
            <person name="Clermont D."/>
            <person name="Loux V."/>
            <person name="Bizet C."/>
            <person name="Bouchier C."/>
        </authorList>
    </citation>
    <scope>NUCLEOTIDE SEQUENCE [LARGE SCALE GENOMIC DNA]</scope>
    <source>
        <strain evidence="5">CRBIP 24.85T</strain>
        <strain evidence="3">Type strain: CRBIP 24.85</strain>
    </source>
</reference>
<accession>I7J2S2</accession>
<name>I7J2S2_9LACO</name>
<evidence type="ECO:0000259" key="2">
    <source>
        <dbReference type="Pfam" id="PF18938"/>
    </source>
</evidence>
<feature type="domain" description="Atypical Rib" evidence="2">
    <location>
        <begin position="2"/>
        <end position="50"/>
    </location>
</feature>
<dbReference type="Gene3D" id="3.10.20.890">
    <property type="match status" value="1"/>
</dbReference>
<evidence type="ECO:0000256" key="1">
    <source>
        <dbReference type="ARBA" id="ARBA00022729"/>
    </source>
</evidence>
<evidence type="ECO:0000313" key="5">
    <source>
        <dbReference type="Proteomes" id="UP000009326"/>
    </source>
</evidence>
<keyword evidence="1" id="KW-0732">Signal</keyword>
<dbReference type="Proteomes" id="UP000009326">
    <property type="component" value="Unassembled WGS sequence"/>
</dbReference>
<gene>
    <name evidence="3" type="ORF">BN52_02055</name>
    <name evidence="4" type="ORF">FC38_GL000963</name>
</gene>
<organism evidence="3 5">
    <name type="scientific">Lactobacillus gigeriorum DSM 23908 = CRBIP 24.85</name>
    <dbReference type="NCBI Taxonomy" id="1423751"/>
    <lineage>
        <taxon>Bacteria</taxon>
        <taxon>Bacillati</taxon>
        <taxon>Bacillota</taxon>
        <taxon>Bacilli</taxon>
        <taxon>Lactobacillales</taxon>
        <taxon>Lactobacillaceae</taxon>
        <taxon>Lactobacillus</taxon>
    </lineage>
</organism>
<sequence>MTDSEKSEVESAIKAANSGVEIKSITVNDDGAASVTLENGTTQEINSTVVKKATTSETTSKYRCN</sequence>
<evidence type="ECO:0000313" key="6">
    <source>
        <dbReference type="Proteomes" id="UP000051521"/>
    </source>
</evidence>
<dbReference type="PATRIC" id="fig|1423751.3.peg.999"/>
<evidence type="ECO:0000313" key="3">
    <source>
        <dbReference type="EMBL" id="CCI87037.1"/>
    </source>
</evidence>
<dbReference type="InterPro" id="IPR044024">
    <property type="entry name" value="aRib"/>
</dbReference>
<reference evidence="4 6" key="2">
    <citation type="journal article" date="2015" name="Genome Announc.">
        <title>Expanding the biotechnology potential of lactobacilli through comparative genomics of 213 strains and associated genera.</title>
        <authorList>
            <person name="Sun Z."/>
            <person name="Harris H.M."/>
            <person name="McCann A."/>
            <person name="Guo C."/>
            <person name="Argimon S."/>
            <person name="Zhang W."/>
            <person name="Yang X."/>
            <person name="Jeffery I.B."/>
            <person name="Cooney J.C."/>
            <person name="Kagawa T.F."/>
            <person name="Liu W."/>
            <person name="Song Y."/>
            <person name="Salvetti E."/>
            <person name="Wrobel A."/>
            <person name="Rasinkangas P."/>
            <person name="Parkhill J."/>
            <person name="Rea M.C."/>
            <person name="O'Sullivan O."/>
            <person name="Ritari J."/>
            <person name="Douillard F.P."/>
            <person name="Paul Ross R."/>
            <person name="Yang R."/>
            <person name="Briner A.E."/>
            <person name="Felis G.E."/>
            <person name="de Vos W.M."/>
            <person name="Barrangou R."/>
            <person name="Klaenhammer T.R."/>
            <person name="Caufield P.W."/>
            <person name="Cui Y."/>
            <person name="Zhang H."/>
            <person name="O'Toole P.W."/>
        </authorList>
    </citation>
    <scope>NUCLEOTIDE SEQUENCE [LARGE SCALE GENOMIC DNA]</scope>
    <source>
        <strain evidence="4 6">DSM 23908</strain>
    </source>
</reference>
<dbReference type="EMBL" id="CAKC01000045">
    <property type="protein sequence ID" value="CCI87037.1"/>
    <property type="molecule type" value="Genomic_DNA"/>
</dbReference>